<dbReference type="InterPro" id="IPR016163">
    <property type="entry name" value="Ald_DH_C"/>
</dbReference>
<dbReference type="Proteomes" id="UP000319004">
    <property type="component" value="Chromosome"/>
</dbReference>
<dbReference type="Pfam" id="PF00171">
    <property type="entry name" value="Aldedh"/>
    <property type="match status" value="1"/>
</dbReference>
<proteinExistence type="inferred from homology"/>
<keyword evidence="2 5" id="KW-0560">Oxidoreductase</keyword>
<gene>
    <name evidence="5" type="primary">amnC</name>
    <name evidence="5" type="ORF">Enr13x_31410</name>
</gene>
<keyword evidence="3" id="KW-0520">NAD</keyword>
<dbReference type="OrthoDB" id="229416at2"/>
<evidence type="ECO:0000256" key="3">
    <source>
        <dbReference type="ARBA" id="ARBA00023027"/>
    </source>
</evidence>
<dbReference type="EC" id="1.2.1.32" evidence="5"/>
<name>A0A518HQZ6_9BACT</name>
<dbReference type="SUPFAM" id="SSF53720">
    <property type="entry name" value="ALDH-like"/>
    <property type="match status" value="1"/>
</dbReference>
<dbReference type="KEGG" id="snep:Enr13x_31410"/>
<accession>A0A518HQZ6</accession>
<dbReference type="GO" id="GO:0047102">
    <property type="term" value="F:aminomuconate-semialdehyde dehydrogenase activity"/>
    <property type="evidence" value="ECO:0007669"/>
    <property type="project" value="UniProtKB-EC"/>
</dbReference>
<dbReference type="InterPro" id="IPR016162">
    <property type="entry name" value="Ald_DH_N"/>
</dbReference>
<protein>
    <submittedName>
        <fullName evidence="5">2-aminomuconic 6-semialdehyde dehydrogenase</fullName>
        <ecNumber evidence="5">1.2.1.32</ecNumber>
    </submittedName>
</protein>
<dbReference type="RefSeq" id="WP_145387306.1">
    <property type="nucleotide sequence ID" value="NZ_CP037423.1"/>
</dbReference>
<evidence type="ECO:0000256" key="2">
    <source>
        <dbReference type="ARBA" id="ARBA00023002"/>
    </source>
</evidence>
<keyword evidence="6" id="KW-1185">Reference proteome</keyword>
<dbReference type="Gene3D" id="3.40.605.10">
    <property type="entry name" value="Aldehyde Dehydrogenase, Chain A, domain 1"/>
    <property type="match status" value="1"/>
</dbReference>
<dbReference type="PANTHER" id="PTHR43720">
    <property type="entry name" value="2-AMINOMUCONIC SEMIALDEHYDE DEHYDROGENASE"/>
    <property type="match status" value="1"/>
</dbReference>
<dbReference type="Gene3D" id="3.40.309.10">
    <property type="entry name" value="Aldehyde Dehydrogenase, Chain A, domain 2"/>
    <property type="match status" value="1"/>
</dbReference>
<reference evidence="5 6" key="1">
    <citation type="submission" date="2019-03" db="EMBL/GenBank/DDBJ databases">
        <title>Deep-cultivation of Planctomycetes and their phenomic and genomic characterization uncovers novel biology.</title>
        <authorList>
            <person name="Wiegand S."/>
            <person name="Jogler M."/>
            <person name="Boedeker C."/>
            <person name="Pinto D."/>
            <person name="Vollmers J."/>
            <person name="Rivas-Marin E."/>
            <person name="Kohn T."/>
            <person name="Peeters S.H."/>
            <person name="Heuer A."/>
            <person name="Rast P."/>
            <person name="Oberbeckmann S."/>
            <person name="Bunk B."/>
            <person name="Jeske O."/>
            <person name="Meyerdierks A."/>
            <person name="Storesund J.E."/>
            <person name="Kallscheuer N."/>
            <person name="Luecker S."/>
            <person name="Lage O.M."/>
            <person name="Pohl T."/>
            <person name="Merkel B.J."/>
            <person name="Hornburger P."/>
            <person name="Mueller R.-W."/>
            <person name="Bruemmer F."/>
            <person name="Labrenz M."/>
            <person name="Spormann A.M."/>
            <person name="Op den Camp H."/>
            <person name="Overmann J."/>
            <person name="Amann R."/>
            <person name="Jetten M.S.M."/>
            <person name="Mascher T."/>
            <person name="Medema M.H."/>
            <person name="Devos D.P."/>
            <person name="Kaster A.-K."/>
            <person name="Ovreas L."/>
            <person name="Rohde M."/>
            <person name="Galperin M.Y."/>
            <person name="Jogler C."/>
        </authorList>
    </citation>
    <scope>NUCLEOTIDE SEQUENCE [LARGE SCALE GENOMIC DNA]</scope>
    <source>
        <strain evidence="5 6">Enr13</strain>
    </source>
</reference>
<dbReference type="PANTHER" id="PTHR43720:SF2">
    <property type="entry name" value="2-AMINOMUCONIC SEMIALDEHYDE DEHYDROGENASE"/>
    <property type="match status" value="1"/>
</dbReference>
<dbReference type="InterPro" id="IPR016161">
    <property type="entry name" value="Ald_DH/histidinol_DH"/>
</dbReference>
<dbReference type="AlphaFoldDB" id="A0A518HQZ6"/>
<evidence type="ECO:0000313" key="5">
    <source>
        <dbReference type="EMBL" id="QDV43286.1"/>
    </source>
</evidence>
<evidence type="ECO:0000313" key="6">
    <source>
        <dbReference type="Proteomes" id="UP000319004"/>
    </source>
</evidence>
<comment type="similarity">
    <text evidence="1">Belongs to the aldehyde dehydrogenase family.</text>
</comment>
<evidence type="ECO:0000259" key="4">
    <source>
        <dbReference type="Pfam" id="PF00171"/>
    </source>
</evidence>
<feature type="domain" description="Aldehyde dehydrogenase" evidence="4">
    <location>
        <begin position="20"/>
        <end position="408"/>
    </location>
</feature>
<organism evidence="5 6">
    <name type="scientific">Stieleria neptunia</name>
    <dbReference type="NCBI Taxonomy" id="2527979"/>
    <lineage>
        <taxon>Bacteria</taxon>
        <taxon>Pseudomonadati</taxon>
        <taxon>Planctomycetota</taxon>
        <taxon>Planctomycetia</taxon>
        <taxon>Pirellulales</taxon>
        <taxon>Pirellulaceae</taxon>
        <taxon>Stieleria</taxon>
    </lineage>
</organism>
<dbReference type="InterPro" id="IPR015590">
    <property type="entry name" value="Aldehyde_DH_dom"/>
</dbReference>
<dbReference type="EMBL" id="CP037423">
    <property type="protein sequence ID" value="QDV43286.1"/>
    <property type="molecule type" value="Genomic_DNA"/>
</dbReference>
<evidence type="ECO:0000256" key="1">
    <source>
        <dbReference type="ARBA" id="ARBA00009986"/>
    </source>
</evidence>
<sequence length="479" mass="51774">MITLQPLRWGKPYESMEIKDVVHFDTGEPIAKFGSVGGGIVARDMKQAHKARAALLKHSTADLIAMSKKAAELFENAELPVGDSMQSVDQFVHQQSASTGLPEHMCRSNLKKNSFVLSHIDEILDCLTRGLDLNILSNGYGEEGRGVIVSYQAQTPVLGAILPNNSPGVHTLWLPAIPLQIGLALKPGSQEPWTPYRMVSAFIQAGVPAEAFGLYPGGHDAGGAIMTKTPRSMIFGSAETVAQHAGNPRVQAHGPGWSKILIGDDVVDDWELYLDVMVESVLSNSGRSCINCSGIWASRHTREIAQAIAERIGPVDVLPPTDDNAQLAAFTVPAMATGTHAMVQQDLAESGVTDMTAEFGDKLIEREHCAYLRPMVVHADSPDRGVAMKEYMFPFVSVVECPQAEMLRRIGPTLVGTVLTKDPELVAAAGACVDIDRVNFGPIPTNRLNWLQPHEGNIIDFLFRSRAYQVADLPVAATA</sequence>